<sequence>MEIGLKSGLRKPKWLVLSLLLIGFLSFHAYHRYCFERRKALVKRLKNAGATVRYTWFGVSSMPAFLRPHLQFINLPVKPRVFNIDANNHQVSDETLHDLERMTYLSFLKLENCNVTDATLERLKGLENIRELNLRGTNITDQGLRHLENKPYLLSINLEQTAVTPATVNRLQSKINQLKENLTSSTQRDKKLVITISNKQSPPEQLPASSVKSD</sequence>
<proteinExistence type="predicted"/>
<accession>A0A518IH06</accession>
<dbReference type="Gene3D" id="3.80.10.10">
    <property type="entry name" value="Ribonuclease Inhibitor"/>
    <property type="match status" value="1"/>
</dbReference>
<gene>
    <name evidence="1" type="ORF">Enr17x_44350</name>
</gene>
<protein>
    <recommendedName>
        <fullName evidence="3">Leucine Rich repeats (2 copies)</fullName>
    </recommendedName>
</protein>
<dbReference type="InterPro" id="IPR032675">
    <property type="entry name" value="LRR_dom_sf"/>
</dbReference>
<dbReference type="EMBL" id="CP037452">
    <property type="protein sequence ID" value="QDV52373.1"/>
    <property type="molecule type" value="Genomic_DNA"/>
</dbReference>
<organism evidence="1 2">
    <name type="scientific">Gimesia fumaroli</name>
    <dbReference type="NCBI Taxonomy" id="2527976"/>
    <lineage>
        <taxon>Bacteria</taxon>
        <taxon>Pseudomonadati</taxon>
        <taxon>Planctomycetota</taxon>
        <taxon>Planctomycetia</taxon>
        <taxon>Planctomycetales</taxon>
        <taxon>Planctomycetaceae</taxon>
        <taxon>Gimesia</taxon>
    </lineage>
</organism>
<dbReference type="KEGG" id="gfm:Enr17x_44350"/>
<reference evidence="1 2" key="1">
    <citation type="submission" date="2019-03" db="EMBL/GenBank/DDBJ databases">
        <title>Deep-cultivation of Planctomycetes and their phenomic and genomic characterization uncovers novel biology.</title>
        <authorList>
            <person name="Wiegand S."/>
            <person name="Jogler M."/>
            <person name="Boedeker C."/>
            <person name="Pinto D."/>
            <person name="Vollmers J."/>
            <person name="Rivas-Marin E."/>
            <person name="Kohn T."/>
            <person name="Peeters S.H."/>
            <person name="Heuer A."/>
            <person name="Rast P."/>
            <person name="Oberbeckmann S."/>
            <person name="Bunk B."/>
            <person name="Jeske O."/>
            <person name="Meyerdierks A."/>
            <person name="Storesund J.E."/>
            <person name="Kallscheuer N."/>
            <person name="Luecker S."/>
            <person name="Lage O.M."/>
            <person name="Pohl T."/>
            <person name="Merkel B.J."/>
            <person name="Hornburger P."/>
            <person name="Mueller R.-W."/>
            <person name="Bruemmer F."/>
            <person name="Labrenz M."/>
            <person name="Spormann A.M."/>
            <person name="Op den Camp H."/>
            <person name="Overmann J."/>
            <person name="Amann R."/>
            <person name="Jetten M.S.M."/>
            <person name="Mascher T."/>
            <person name="Medema M.H."/>
            <person name="Devos D.P."/>
            <person name="Kaster A.-K."/>
            <person name="Ovreas L."/>
            <person name="Rohde M."/>
            <person name="Galperin M.Y."/>
            <person name="Jogler C."/>
        </authorList>
    </citation>
    <scope>NUCLEOTIDE SEQUENCE [LARGE SCALE GENOMIC DNA]</scope>
    <source>
        <strain evidence="1 2">Enr17</strain>
    </source>
</reference>
<dbReference type="AlphaFoldDB" id="A0A518IH06"/>
<evidence type="ECO:0008006" key="3">
    <source>
        <dbReference type="Google" id="ProtNLM"/>
    </source>
</evidence>
<name>A0A518IH06_9PLAN</name>
<dbReference type="SUPFAM" id="SSF52047">
    <property type="entry name" value="RNI-like"/>
    <property type="match status" value="1"/>
</dbReference>
<evidence type="ECO:0000313" key="1">
    <source>
        <dbReference type="EMBL" id="QDV52373.1"/>
    </source>
</evidence>
<dbReference type="Proteomes" id="UP000318313">
    <property type="component" value="Chromosome"/>
</dbReference>
<evidence type="ECO:0000313" key="2">
    <source>
        <dbReference type="Proteomes" id="UP000318313"/>
    </source>
</evidence>
<keyword evidence="2" id="KW-1185">Reference proteome</keyword>